<dbReference type="CDD" id="cd02966">
    <property type="entry name" value="TlpA_like_family"/>
    <property type="match status" value="1"/>
</dbReference>
<dbReference type="Pfam" id="PF00578">
    <property type="entry name" value="AhpC-TSA"/>
    <property type="match status" value="1"/>
</dbReference>
<dbReference type="InterPro" id="IPR013766">
    <property type="entry name" value="Thioredoxin_domain"/>
</dbReference>
<dbReference type="GO" id="GO:0016209">
    <property type="term" value="F:antioxidant activity"/>
    <property type="evidence" value="ECO:0007669"/>
    <property type="project" value="InterPro"/>
</dbReference>
<feature type="domain" description="Thioredoxin" evidence="2">
    <location>
        <begin position="45"/>
        <end position="180"/>
    </location>
</feature>
<sequence length="180" mass="20333">MQANAHASRRHRLGSVRLLVAGLCFACLPWVVTECLHASELTRVATSPLPGPPTSALHTRLASHHGQPVLINFWASWCEPCRQEMPSLQRLARRWRERGLVVITVAVADNRQRVETFLAENALQLTVVDDREQLISRACGARVLPSTLVLDRRHRIRWRAQGAIDWDSPAIDQTLQPLFK</sequence>
<evidence type="ECO:0000259" key="2">
    <source>
        <dbReference type="PROSITE" id="PS51352"/>
    </source>
</evidence>
<reference evidence="3 4" key="1">
    <citation type="submission" date="2020-10" db="EMBL/GenBank/DDBJ databases">
        <title>Connecting structure to function with the recovery of over 1000 high-quality activated sludge metagenome-assembled genomes encoding full-length rRNA genes using long-read sequencing.</title>
        <authorList>
            <person name="Singleton C.M."/>
            <person name="Petriglieri F."/>
            <person name="Kristensen J.M."/>
            <person name="Kirkegaard R.H."/>
            <person name="Michaelsen T.Y."/>
            <person name="Andersen M.H."/>
            <person name="Karst S.M."/>
            <person name="Dueholm M.S."/>
            <person name="Nielsen P.H."/>
            <person name="Albertsen M."/>
        </authorList>
    </citation>
    <scope>NUCLEOTIDE SEQUENCE [LARGE SCALE GENOMIC DNA]</scope>
    <source>
        <strain evidence="3">Fred_18-Q3-R57-64_BAT3C.720</strain>
    </source>
</reference>
<protein>
    <submittedName>
        <fullName evidence="3">Redoxin domain-containing protein</fullName>
    </submittedName>
</protein>
<dbReference type="GO" id="GO:0015036">
    <property type="term" value="F:disulfide oxidoreductase activity"/>
    <property type="evidence" value="ECO:0007669"/>
    <property type="project" value="UniProtKB-ARBA"/>
</dbReference>
<dbReference type="InterPro" id="IPR050553">
    <property type="entry name" value="Thioredoxin_ResA/DsbE_sf"/>
</dbReference>
<dbReference type="PANTHER" id="PTHR42852">
    <property type="entry name" value="THIOL:DISULFIDE INTERCHANGE PROTEIN DSBE"/>
    <property type="match status" value="1"/>
</dbReference>
<dbReference type="InterPro" id="IPR000866">
    <property type="entry name" value="AhpC/TSA"/>
</dbReference>
<dbReference type="Proteomes" id="UP000706151">
    <property type="component" value="Unassembled WGS sequence"/>
</dbReference>
<dbReference type="InterPro" id="IPR036249">
    <property type="entry name" value="Thioredoxin-like_sf"/>
</dbReference>
<keyword evidence="1" id="KW-0676">Redox-active center</keyword>
<dbReference type="Gene3D" id="3.40.30.10">
    <property type="entry name" value="Glutaredoxin"/>
    <property type="match status" value="1"/>
</dbReference>
<comment type="caution">
    <text evidence="3">The sequence shown here is derived from an EMBL/GenBank/DDBJ whole genome shotgun (WGS) entry which is preliminary data.</text>
</comment>
<accession>A0A935TD57</accession>
<dbReference type="PROSITE" id="PS51352">
    <property type="entry name" value="THIOREDOXIN_2"/>
    <property type="match status" value="1"/>
</dbReference>
<name>A0A935TD57_9PROT</name>
<gene>
    <name evidence="3" type="ORF">IPK02_09710</name>
</gene>
<dbReference type="AlphaFoldDB" id="A0A935TD57"/>
<dbReference type="SUPFAM" id="SSF52833">
    <property type="entry name" value="Thioredoxin-like"/>
    <property type="match status" value="1"/>
</dbReference>
<dbReference type="PROSITE" id="PS00194">
    <property type="entry name" value="THIOREDOXIN_1"/>
    <property type="match status" value="1"/>
</dbReference>
<evidence type="ECO:0000313" key="4">
    <source>
        <dbReference type="Proteomes" id="UP000706151"/>
    </source>
</evidence>
<organism evidence="3 4">
    <name type="scientific">Candidatus Accumulibacter affinis</name>
    <dbReference type="NCBI Taxonomy" id="2954384"/>
    <lineage>
        <taxon>Bacteria</taxon>
        <taxon>Pseudomonadati</taxon>
        <taxon>Pseudomonadota</taxon>
        <taxon>Betaproteobacteria</taxon>
        <taxon>Candidatus Accumulibacter</taxon>
    </lineage>
</organism>
<dbReference type="InterPro" id="IPR017937">
    <property type="entry name" value="Thioredoxin_CS"/>
</dbReference>
<dbReference type="PANTHER" id="PTHR42852:SF17">
    <property type="entry name" value="THIOREDOXIN-LIKE PROTEIN HI_1115"/>
    <property type="match status" value="1"/>
</dbReference>
<evidence type="ECO:0000256" key="1">
    <source>
        <dbReference type="ARBA" id="ARBA00023284"/>
    </source>
</evidence>
<proteinExistence type="predicted"/>
<evidence type="ECO:0000313" key="3">
    <source>
        <dbReference type="EMBL" id="MBK7954202.1"/>
    </source>
</evidence>
<dbReference type="EMBL" id="JADJOT010000008">
    <property type="protein sequence ID" value="MBK7954202.1"/>
    <property type="molecule type" value="Genomic_DNA"/>
</dbReference>